<reference evidence="1 2" key="1">
    <citation type="journal article" date="2018" name="Front. Plant Sci.">
        <title>Red Clover (Trifolium pratense) and Zigzag Clover (T. medium) - A Picture of Genomic Similarities and Differences.</title>
        <authorList>
            <person name="Dluhosova J."/>
            <person name="Istvanek J."/>
            <person name="Nedelnik J."/>
            <person name="Repkova J."/>
        </authorList>
    </citation>
    <scope>NUCLEOTIDE SEQUENCE [LARGE SCALE GENOMIC DNA]</scope>
    <source>
        <strain evidence="2">cv. 10/8</strain>
        <tissue evidence="1">Leaf</tissue>
    </source>
</reference>
<organism evidence="1 2">
    <name type="scientific">Trifolium medium</name>
    <dbReference type="NCBI Taxonomy" id="97028"/>
    <lineage>
        <taxon>Eukaryota</taxon>
        <taxon>Viridiplantae</taxon>
        <taxon>Streptophyta</taxon>
        <taxon>Embryophyta</taxon>
        <taxon>Tracheophyta</taxon>
        <taxon>Spermatophyta</taxon>
        <taxon>Magnoliopsida</taxon>
        <taxon>eudicotyledons</taxon>
        <taxon>Gunneridae</taxon>
        <taxon>Pentapetalae</taxon>
        <taxon>rosids</taxon>
        <taxon>fabids</taxon>
        <taxon>Fabales</taxon>
        <taxon>Fabaceae</taxon>
        <taxon>Papilionoideae</taxon>
        <taxon>50 kb inversion clade</taxon>
        <taxon>NPAAA clade</taxon>
        <taxon>Hologalegina</taxon>
        <taxon>IRL clade</taxon>
        <taxon>Trifolieae</taxon>
        <taxon>Trifolium</taxon>
    </lineage>
</organism>
<feature type="non-terminal residue" evidence="1">
    <location>
        <position position="1"/>
    </location>
</feature>
<dbReference type="AlphaFoldDB" id="A0A392VQB4"/>
<evidence type="ECO:0000313" key="2">
    <source>
        <dbReference type="Proteomes" id="UP000265520"/>
    </source>
</evidence>
<keyword evidence="2" id="KW-1185">Reference proteome</keyword>
<dbReference type="EMBL" id="LXQA011234547">
    <property type="protein sequence ID" value="MCI90077.1"/>
    <property type="molecule type" value="Genomic_DNA"/>
</dbReference>
<sequence length="46" mass="5006">ARTAAEGKNRRCNAENPPENLQICAGTLHLCHSSKKNFTTKATPPK</sequence>
<evidence type="ECO:0000313" key="1">
    <source>
        <dbReference type="EMBL" id="MCI90077.1"/>
    </source>
</evidence>
<proteinExistence type="predicted"/>
<accession>A0A392VQB4</accession>
<protein>
    <submittedName>
        <fullName evidence="1">Uncharacterized protein</fullName>
    </submittedName>
</protein>
<name>A0A392VQB4_9FABA</name>
<dbReference type="Proteomes" id="UP000265520">
    <property type="component" value="Unassembled WGS sequence"/>
</dbReference>
<comment type="caution">
    <text evidence="1">The sequence shown here is derived from an EMBL/GenBank/DDBJ whole genome shotgun (WGS) entry which is preliminary data.</text>
</comment>